<dbReference type="SUPFAM" id="SSF56925">
    <property type="entry name" value="OMPA-like"/>
    <property type="match status" value="1"/>
</dbReference>
<dbReference type="InterPro" id="IPR003367">
    <property type="entry name" value="Thrombospondin_3-like_rpt"/>
</dbReference>
<keyword evidence="3" id="KW-1134">Transmembrane beta strand</keyword>
<keyword evidence="5" id="KW-0732">Signal</keyword>
<proteinExistence type="predicted"/>
<dbReference type="CDD" id="cd07185">
    <property type="entry name" value="OmpA_C-like"/>
    <property type="match status" value="1"/>
</dbReference>
<dbReference type="GO" id="GO:0007155">
    <property type="term" value="P:cell adhesion"/>
    <property type="evidence" value="ECO:0007669"/>
    <property type="project" value="InterPro"/>
</dbReference>
<dbReference type="Gene3D" id="3.30.1330.60">
    <property type="entry name" value="OmpA-like domain"/>
    <property type="match status" value="1"/>
</dbReference>
<feature type="region of interest" description="Disordered" evidence="11">
    <location>
        <begin position="188"/>
        <end position="235"/>
    </location>
</feature>
<organism evidence="13 14">
    <name type="scientific">Malonomonas rubra DSM 5091</name>
    <dbReference type="NCBI Taxonomy" id="1122189"/>
    <lineage>
        <taxon>Bacteria</taxon>
        <taxon>Pseudomonadati</taxon>
        <taxon>Thermodesulfobacteriota</taxon>
        <taxon>Desulfuromonadia</taxon>
        <taxon>Desulfuromonadales</taxon>
        <taxon>Geopsychrobacteraceae</taxon>
        <taxon>Malonomonas</taxon>
    </lineage>
</organism>
<dbReference type="SUPFAM" id="SSF103647">
    <property type="entry name" value="TSP type-3 repeat"/>
    <property type="match status" value="1"/>
</dbReference>
<evidence type="ECO:0000256" key="1">
    <source>
        <dbReference type="ARBA" id="ARBA00004571"/>
    </source>
</evidence>
<dbReference type="Pfam" id="PF00691">
    <property type="entry name" value="OmpA"/>
    <property type="match status" value="1"/>
</dbReference>
<evidence type="ECO:0000256" key="11">
    <source>
        <dbReference type="SAM" id="MobiDB-lite"/>
    </source>
</evidence>
<accession>A0A1M6BG87</accession>
<dbReference type="InterPro" id="IPR036737">
    <property type="entry name" value="OmpA-like_sf"/>
</dbReference>
<feature type="domain" description="OmpA-like" evidence="12">
    <location>
        <begin position="292"/>
        <end position="410"/>
    </location>
</feature>
<gene>
    <name evidence="13" type="ORF">SAMN02745165_00168</name>
</gene>
<dbReference type="Pfam" id="PF02412">
    <property type="entry name" value="TSP_3"/>
    <property type="match status" value="3"/>
</dbReference>
<dbReference type="PROSITE" id="PS51123">
    <property type="entry name" value="OMPA_2"/>
    <property type="match status" value="1"/>
</dbReference>
<dbReference type="Pfam" id="PF13505">
    <property type="entry name" value="OMP_b-brl"/>
    <property type="match status" value="1"/>
</dbReference>
<dbReference type="Proteomes" id="UP000184171">
    <property type="component" value="Unassembled WGS sequence"/>
</dbReference>
<dbReference type="Gene3D" id="2.40.160.20">
    <property type="match status" value="1"/>
</dbReference>
<dbReference type="InterPro" id="IPR028974">
    <property type="entry name" value="TSP_type-3_rpt"/>
</dbReference>
<comment type="subcellular location">
    <subcellularLocation>
        <location evidence="1">Cell outer membrane</location>
        <topology evidence="1">Multi-pass membrane protein</topology>
    </subcellularLocation>
</comment>
<dbReference type="GO" id="GO:0005509">
    <property type="term" value="F:calcium ion binding"/>
    <property type="evidence" value="ECO:0007669"/>
    <property type="project" value="InterPro"/>
</dbReference>
<dbReference type="InterPro" id="IPR006664">
    <property type="entry name" value="OMP_bac"/>
</dbReference>
<dbReference type="PRINTS" id="PR01021">
    <property type="entry name" value="OMPADOMAIN"/>
</dbReference>
<evidence type="ECO:0000256" key="10">
    <source>
        <dbReference type="PROSITE-ProRule" id="PRU00473"/>
    </source>
</evidence>
<name>A0A1M6BG87_MALRU</name>
<dbReference type="GO" id="GO:0015288">
    <property type="term" value="F:porin activity"/>
    <property type="evidence" value="ECO:0007669"/>
    <property type="project" value="UniProtKB-KW"/>
</dbReference>
<sequence length="410" mass="44204">MLFRLLSSLALVVLLTTSAWSEIRPEAFTLSPMIGGHVFEGDQDLDNDDLFSIGLGYNLTERAALEAVFSQTDADGDNAGDTDARIRTYRLDALYHFMTDNKLVPYLAVGLGEIETNPDQGETKEHLLVNAGAGIKYFLNETVALRADMRYLVEFPDPENNLLYSAGALFQFGGVKQAPAPVEIAEEPAPAPEPVVQEEPPAEPQPVDSDGDGVYDDQDQCPNTPKGAPVNSVGCPLDTDGDGVYDYMDQCPNTPKGAPVNSVGCPLDTDGDGVYDYMDKCPNTPRGVSVDADGCPTKLSLKINFGHDSDKIGPEYDAEIAKAAECINNYPGNKVNIEGHTDSRGAAAYNQQLSERRAKAVLNRLVEKFNIPASRMSARGFGETKPIADNATAEGRFENRRVDVACGATN</sequence>
<keyword evidence="2" id="KW-0813">Transport</keyword>
<evidence type="ECO:0000256" key="2">
    <source>
        <dbReference type="ARBA" id="ARBA00022448"/>
    </source>
</evidence>
<dbReference type="InterPro" id="IPR027385">
    <property type="entry name" value="Beta-barrel_OMP"/>
</dbReference>
<dbReference type="STRING" id="1122189.SAMN02745165_00168"/>
<keyword evidence="14" id="KW-1185">Reference proteome</keyword>
<evidence type="ECO:0000256" key="6">
    <source>
        <dbReference type="ARBA" id="ARBA00023065"/>
    </source>
</evidence>
<dbReference type="EMBL" id="FQZT01000001">
    <property type="protein sequence ID" value="SHI47754.1"/>
    <property type="molecule type" value="Genomic_DNA"/>
</dbReference>
<evidence type="ECO:0000259" key="12">
    <source>
        <dbReference type="PROSITE" id="PS51123"/>
    </source>
</evidence>
<keyword evidence="6" id="KW-0406">Ion transport</keyword>
<protein>
    <submittedName>
        <fullName evidence="13">OmpA-OmpF porin, OOP family</fullName>
    </submittedName>
</protein>
<dbReference type="AlphaFoldDB" id="A0A1M6BG87"/>
<dbReference type="InterPro" id="IPR011250">
    <property type="entry name" value="OMP/PagP_B-barrel"/>
</dbReference>
<reference evidence="13 14" key="1">
    <citation type="submission" date="2016-11" db="EMBL/GenBank/DDBJ databases">
        <authorList>
            <person name="Jaros S."/>
            <person name="Januszkiewicz K."/>
            <person name="Wedrychowicz H."/>
        </authorList>
    </citation>
    <scope>NUCLEOTIDE SEQUENCE [LARGE SCALE GENOMIC DNA]</scope>
    <source>
        <strain evidence="13 14">DSM 5091</strain>
    </source>
</reference>
<dbReference type="OrthoDB" id="5482786at2"/>
<evidence type="ECO:0000256" key="5">
    <source>
        <dbReference type="ARBA" id="ARBA00022729"/>
    </source>
</evidence>
<dbReference type="InterPro" id="IPR006665">
    <property type="entry name" value="OmpA-like"/>
</dbReference>
<dbReference type="GO" id="GO:0009279">
    <property type="term" value="C:cell outer membrane"/>
    <property type="evidence" value="ECO:0007669"/>
    <property type="project" value="UniProtKB-SubCell"/>
</dbReference>
<keyword evidence="9" id="KW-0998">Cell outer membrane</keyword>
<evidence type="ECO:0000256" key="3">
    <source>
        <dbReference type="ARBA" id="ARBA00022452"/>
    </source>
</evidence>
<dbReference type="InterPro" id="IPR050330">
    <property type="entry name" value="Bact_OuterMem_StrucFunc"/>
</dbReference>
<dbReference type="SUPFAM" id="SSF103088">
    <property type="entry name" value="OmpA-like"/>
    <property type="match status" value="1"/>
</dbReference>
<dbReference type="RefSeq" id="WP_072904851.1">
    <property type="nucleotide sequence ID" value="NZ_FQZT01000001.1"/>
</dbReference>
<evidence type="ECO:0000256" key="9">
    <source>
        <dbReference type="ARBA" id="ARBA00023237"/>
    </source>
</evidence>
<keyword evidence="7" id="KW-0626">Porin</keyword>
<dbReference type="PANTHER" id="PTHR30329">
    <property type="entry name" value="STATOR ELEMENT OF FLAGELLAR MOTOR COMPLEX"/>
    <property type="match status" value="1"/>
</dbReference>
<keyword evidence="4" id="KW-0812">Transmembrane</keyword>
<evidence type="ECO:0000256" key="8">
    <source>
        <dbReference type="ARBA" id="ARBA00023136"/>
    </source>
</evidence>
<keyword evidence="8 10" id="KW-0472">Membrane</keyword>
<evidence type="ECO:0000313" key="14">
    <source>
        <dbReference type="Proteomes" id="UP000184171"/>
    </source>
</evidence>
<evidence type="ECO:0000256" key="7">
    <source>
        <dbReference type="ARBA" id="ARBA00023114"/>
    </source>
</evidence>
<evidence type="ECO:0000256" key="4">
    <source>
        <dbReference type="ARBA" id="ARBA00022692"/>
    </source>
</evidence>
<dbReference type="GO" id="GO:0006811">
    <property type="term" value="P:monoatomic ion transport"/>
    <property type="evidence" value="ECO:0007669"/>
    <property type="project" value="UniProtKB-KW"/>
</dbReference>
<dbReference type="PANTHER" id="PTHR30329:SF21">
    <property type="entry name" value="LIPOPROTEIN YIAD-RELATED"/>
    <property type="match status" value="1"/>
</dbReference>
<evidence type="ECO:0000313" key="13">
    <source>
        <dbReference type="EMBL" id="SHI47754.1"/>
    </source>
</evidence>
<feature type="compositionally biased region" description="Acidic residues" evidence="11">
    <location>
        <begin position="209"/>
        <end position="219"/>
    </location>
</feature>
<dbReference type="GO" id="GO:0046930">
    <property type="term" value="C:pore complex"/>
    <property type="evidence" value="ECO:0007669"/>
    <property type="project" value="UniProtKB-KW"/>
</dbReference>